<comment type="caution">
    <text evidence="1">The sequence shown here is derived from an EMBL/GenBank/DDBJ whole genome shotgun (WGS) entry which is preliminary data.</text>
</comment>
<sequence>MADKSSRPLSTIFCEACLMACSPKMPSKDFKTHESTNITLTYSVKKILLQRKQQLKIQEMEIQMIP</sequence>
<accession>A0ABQ9HD12</accession>
<name>A0ABQ9HD12_9NEOP</name>
<evidence type="ECO:0000313" key="2">
    <source>
        <dbReference type="Proteomes" id="UP001159363"/>
    </source>
</evidence>
<dbReference type="Proteomes" id="UP001159363">
    <property type="component" value="Chromosome 5"/>
</dbReference>
<gene>
    <name evidence="1" type="ORF">PR048_018686</name>
</gene>
<proteinExistence type="predicted"/>
<reference evidence="1 2" key="1">
    <citation type="submission" date="2023-02" db="EMBL/GenBank/DDBJ databases">
        <title>LHISI_Scaffold_Assembly.</title>
        <authorList>
            <person name="Stuart O.P."/>
            <person name="Cleave R."/>
            <person name="Magrath M.J.L."/>
            <person name="Mikheyev A.S."/>
        </authorList>
    </citation>
    <scope>NUCLEOTIDE SEQUENCE [LARGE SCALE GENOMIC DNA]</scope>
    <source>
        <strain evidence="1">Daus_M_001</strain>
        <tissue evidence="1">Leg muscle</tissue>
    </source>
</reference>
<protein>
    <submittedName>
        <fullName evidence="1">Uncharacterized protein</fullName>
    </submittedName>
</protein>
<organism evidence="1 2">
    <name type="scientific">Dryococelus australis</name>
    <dbReference type="NCBI Taxonomy" id="614101"/>
    <lineage>
        <taxon>Eukaryota</taxon>
        <taxon>Metazoa</taxon>
        <taxon>Ecdysozoa</taxon>
        <taxon>Arthropoda</taxon>
        <taxon>Hexapoda</taxon>
        <taxon>Insecta</taxon>
        <taxon>Pterygota</taxon>
        <taxon>Neoptera</taxon>
        <taxon>Polyneoptera</taxon>
        <taxon>Phasmatodea</taxon>
        <taxon>Verophasmatodea</taxon>
        <taxon>Anareolatae</taxon>
        <taxon>Phasmatidae</taxon>
        <taxon>Eurycanthinae</taxon>
        <taxon>Dryococelus</taxon>
    </lineage>
</organism>
<keyword evidence="2" id="KW-1185">Reference proteome</keyword>
<evidence type="ECO:0000313" key="1">
    <source>
        <dbReference type="EMBL" id="KAJ8882198.1"/>
    </source>
</evidence>
<dbReference type="EMBL" id="JARBHB010000006">
    <property type="protein sequence ID" value="KAJ8882198.1"/>
    <property type="molecule type" value="Genomic_DNA"/>
</dbReference>